<feature type="compositionally biased region" description="Basic residues" evidence="1">
    <location>
        <begin position="134"/>
        <end position="143"/>
    </location>
</feature>
<dbReference type="Pfam" id="PF01585">
    <property type="entry name" value="G-patch"/>
    <property type="match status" value="1"/>
</dbReference>
<accession>A0A8S4S837</accession>
<dbReference type="Proteomes" id="UP000838756">
    <property type="component" value="Unassembled WGS sequence"/>
</dbReference>
<feature type="region of interest" description="Disordered" evidence="1">
    <location>
        <begin position="1033"/>
        <end position="1067"/>
    </location>
</feature>
<feature type="domain" description="G-patch" evidence="2">
    <location>
        <begin position="496"/>
        <end position="542"/>
    </location>
</feature>
<dbReference type="SMART" id="SM00443">
    <property type="entry name" value="G_patch"/>
    <property type="match status" value="1"/>
</dbReference>
<evidence type="ECO:0000313" key="4">
    <source>
        <dbReference type="Proteomes" id="UP000838756"/>
    </source>
</evidence>
<dbReference type="GO" id="GO:0003676">
    <property type="term" value="F:nucleic acid binding"/>
    <property type="evidence" value="ECO:0007669"/>
    <property type="project" value="InterPro"/>
</dbReference>
<proteinExistence type="predicted"/>
<name>A0A8S4S837_9NEOP</name>
<feature type="compositionally biased region" description="Polar residues" evidence="1">
    <location>
        <begin position="122"/>
        <end position="133"/>
    </location>
</feature>
<dbReference type="OrthoDB" id="6911085at2759"/>
<sequence length="1307" mass="149921">MEGQIPHSLKVEWMNTALKFLENDSQFIFEYPAMPVNFLEYIQNSIWLCKNIDLDLKSSFKDALRIFSVKYEFKITVAKGHLVVEKMPKKHLENQDELQQQNGQQADEDSFSTDCEDDETDQTLPGSPTLHQTHSQKGRNKIRPRIRRSKTEKFFIDTQKIIESISPVLLKKSMKNILDFLLDKEEASIIFSNLAPVEARFLENFLGIYKKRQSLEETLPPACNVILNKMCEFFKEFDKQCKLEVYAAKFNANTTKREVKFMKVPRYTRNNAKQPQTNHDVVHVIENIQKTNRNTPNPNFGETIKNNSLIVTISNGNTDCFDHRKNREVISSNAEAKDQRFIANKTDTTGSTEIKLPMKSVVKDNRTIVNNIDKVKLAANDEAKDMNHADSKDSIENKKKATDNKEVIVSKKAETEDNRSIENEEVVADKLRVSDGELIKEKIDEISKKTVLPVNKSSGQVEKPIINNNKTTEGSPVIADGSRKEKLLRAMSTPMQSDKGSRMMRLMGWEGGALGLRGEGITEPIIPALNIVAGKGLGHVTEIPKPKPAKPVKPAKTDNRVEFLKTVLELIRRKTPSSVSYSVALTKRENKCFNNIIHNLNTRTPVVLTAAEHVIVAKIENIMETEENLSLDMVLSRNSKELTINKSTDRILETKADKKKKLKLLNETKESKDQMSLDSLKIYFCTSVLDFMKSDHNSKEICFFGNLSKKFFNFTKSVCICINQRTAVPFANVAKLCMEILEHTKDCYLDAQFDLNNKRSVLLRKLYFEKPCINKEVLKCAINKYTNSKIPDEDTINNKITEHAEEERVLQNVEVDNSACIAISSRNNNLDGQQNSKGITSQQTSPSYEIKKNTSETADKVFMFKGNSKPNNNFVNNSKEVNEGSIQLIEDVVRLAQNPNKLKRNNFTFEINNFKTIEKDLMQWTINSLTNLTQNGNFEVVKKKLHNKELHTNDREDSDLHTNDISHDITDNSRKWYRLSETFLKQDDDRNISLNKSDNNTNNKTRSVNDVESEQCFNEIKVKLANIKLSTDKAEDDIKTETDSRKNGERESQKFDNKVEKHSELDKSQETLEIKSLTDQIQVNNNQLNYTKEVLRNSSKDGRGEFKESQKTVESISTLDTLDYDKDMNINDIKYLSVSSNVIKENSKHCHDIVIIETNIIETAEVHKKIQNIIENMNYDKGFLPHFNYHGVVERGIVYSCHNKDTFHWLKGVLREYNIKDYKSFTNVHKMKINITSFNSDPMKFLELLEVYNKGLSCLNWKITSQNYMLFLLVIVVEIDDLSFKYIRDNNFSLSVGYGFAKFSIGL</sequence>
<feature type="compositionally biased region" description="Polar residues" evidence="1">
    <location>
        <begin position="992"/>
        <end position="1010"/>
    </location>
</feature>
<organism evidence="3 4">
    <name type="scientific">Pararge aegeria aegeria</name>
    <dbReference type="NCBI Taxonomy" id="348720"/>
    <lineage>
        <taxon>Eukaryota</taxon>
        <taxon>Metazoa</taxon>
        <taxon>Ecdysozoa</taxon>
        <taxon>Arthropoda</taxon>
        <taxon>Hexapoda</taxon>
        <taxon>Insecta</taxon>
        <taxon>Pterygota</taxon>
        <taxon>Neoptera</taxon>
        <taxon>Endopterygota</taxon>
        <taxon>Lepidoptera</taxon>
        <taxon>Glossata</taxon>
        <taxon>Ditrysia</taxon>
        <taxon>Papilionoidea</taxon>
        <taxon>Nymphalidae</taxon>
        <taxon>Satyrinae</taxon>
        <taxon>Satyrini</taxon>
        <taxon>Parargina</taxon>
        <taxon>Pararge</taxon>
    </lineage>
</organism>
<dbReference type="EMBL" id="CAKXAJ010025998">
    <property type="protein sequence ID" value="CAH2249525.1"/>
    <property type="molecule type" value="Genomic_DNA"/>
</dbReference>
<feature type="compositionally biased region" description="Acidic residues" evidence="1">
    <location>
        <begin position="106"/>
        <end position="121"/>
    </location>
</feature>
<protein>
    <submittedName>
        <fullName evidence="3">Jg18769 protein</fullName>
    </submittedName>
</protein>
<evidence type="ECO:0000259" key="2">
    <source>
        <dbReference type="PROSITE" id="PS50174"/>
    </source>
</evidence>
<evidence type="ECO:0000313" key="3">
    <source>
        <dbReference type="EMBL" id="CAH2249525.1"/>
    </source>
</evidence>
<evidence type="ECO:0000256" key="1">
    <source>
        <dbReference type="SAM" id="MobiDB-lite"/>
    </source>
</evidence>
<dbReference type="PROSITE" id="PS50174">
    <property type="entry name" value="G_PATCH"/>
    <property type="match status" value="1"/>
</dbReference>
<comment type="caution">
    <text evidence="3">The sequence shown here is derived from an EMBL/GenBank/DDBJ whole genome shotgun (WGS) entry which is preliminary data.</text>
</comment>
<feature type="region of interest" description="Disordered" evidence="1">
    <location>
        <begin position="991"/>
        <end position="1010"/>
    </location>
</feature>
<dbReference type="InterPro" id="IPR000467">
    <property type="entry name" value="G_patch_dom"/>
</dbReference>
<reference evidence="3" key="1">
    <citation type="submission" date="2022-03" db="EMBL/GenBank/DDBJ databases">
        <authorList>
            <person name="Lindestad O."/>
        </authorList>
    </citation>
    <scope>NUCLEOTIDE SEQUENCE</scope>
</reference>
<keyword evidence="4" id="KW-1185">Reference proteome</keyword>
<gene>
    <name evidence="3" type="primary">jg18769</name>
    <name evidence="3" type="ORF">PAEG_LOCUS21909</name>
</gene>
<feature type="region of interest" description="Disordered" evidence="1">
    <location>
        <begin position="93"/>
        <end position="143"/>
    </location>
</feature>